<dbReference type="PANTHER" id="PTHR45138">
    <property type="entry name" value="REGULATORY COMPONENTS OF SENSORY TRANSDUCTION SYSTEM"/>
    <property type="match status" value="1"/>
</dbReference>
<proteinExistence type="predicted"/>
<name>A0A2T0LZ26_9PSEU</name>
<dbReference type="InterPro" id="IPR050469">
    <property type="entry name" value="Diguanylate_Cyclase"/>
</dbReference>
<feature type="transmembrane region" description="Helical" evidence="1">
    <location>
        <begin position="223"/>
        <end position="253"/>
    </location>
</feature>
<gene>
    <name evidence="3" type="ORF">B0I33_103347</name>
</gene>
<organism evidence="3 4">
    <name type="scientific">Prauserella shujinwangii</name>
    <dbReference type="NCBI Taxonomy" id="1453103"/>
    <lineage>
        <taxon>Bacteria</taxon>
        <taxon>Bacillati</taxon>
        <taxon>Actinomycetota</taxon>
        <taxon>Actinomycetes</taxon>
        <taxon>Pseudonocardiales</taxon>
        <taxon>Pseudonocardiaceae</taxon>
        <taxon>Prauserella</taxon>
    </lineage>
</organism>
<feature type="transmembrane region" description="Helical" evidence="1">
    <location>
        <begin position="178"/>
        <end position="202"/>
    </location>
</feature>
<evidence type="ECO:0000259" key="2">
    <source>
        <dbReference type="PROSITE" id="PS50887"/>
    </source>
</evidence>
<dbReference type="PROSITE" id="PS50887">
    <property type="entry name" value="GGDEF"/>
    <property type="match status" value="1"/>
</dbReference>
<sequence length="439" mass="47516">MPASDGGRTQGDLPAGPRRHSWRVRDWALWTRPKRFIAFLLTMELLALSGFAAAFAGSGTPTTTDWVRFAILAVGATVHIQLTQRQEERRRSRTRTVLIDLIAVWVFPAVLVLPATLVVLVVVLIRLQRWFTARRPAHNFVFSSISHSLAAALAHLTYISLGPQDWHTLSGWDSLREFLLIIVAALVYEGVQVLYVGGILALSSPNPTIRTVLGSKADNLLEAITTGLGVMTAVLLVTMPPTVAIMAVVTVVFNRLAELDQLQDDVVTDPKTGLLNMRGWTEAAERALGRISRSGGTLAMLMIDLDHFKWINDTFGHPAGDDVLMSVAEVLGEVTRPSDIVGRFGGEEFLVLLPDTDTAAAGLAAERVRSTIAGLRIDTTDKRGGQTTITGRTTSIGVAVYPDHASTLEGLLQAADEAVYTAKENGRNQVRFAPVGDAA</sequence>
<keyword evidence="4" id="KW-1185">Reference proteome</keyword>
<dbReference type="AlphaFoldDB" id="A0A2T0LZ26"/>
<comment type="caution">
    <text evidence="3">The sequence shown here is derived from an EMBL/GenBank/DDBJ whole genome shotgun (WGS) entry which is preliminary data.</text>
</comment>
<dbReference type="InterPro" id="IPR043128">
    <property type="entry name" value="Rev_trsase/Diguanyl_cyclase"/>
</dbReference>
<evidence type="ECO:0000256" key="1">
    <source>
        <dbReference type="SAM" id="Phobius"/>
    </source>
</evidence>
<accession>A0A2T0LZ26</accession>
<reference evidence="3 4" key="1">
    <citation type="submission" date="2018-03" db="EMBL/GenBank/DDBJ databases">
        <title>Genomic Encyclopedia of Type Strains, Phase III (KMG-III): the genomes of soil and plant-associated and newly described type strains.</title>
        <authorList>
            <person name="Whitman W."/>
        </authorList>
    </citation>
    <scope>NUCLEOTIDE SEQUENCE [LARGE SCALE GENOMIC DNA]</scope>
    <source>
        <strain evidence="3 4">CGMCC 4.7125</strain>
    </source>
</reference>
<feature type="transmembrane region" description="Helical" evidence="1">
    <location>
        <begin position="36"/>
        <end position="54"/>
    </location>
</feature>
<dbReference type="FunFam" id="3.30.70.270:FF:000001">
    <property type="entry name" value="Diguanylate cyclase domain protein"/>
    <property type="match status" value="1"/>
</dbReference>
<dbReference type="InterPro" id="IPR029787">
    <property type="entry name" value="Nucleotide_cyclase"/>
</dbReference>
<dbReference type="NCBIfam" id="TIGR00254">
    <property type="entry name" value="GGDEF"/>
    <property type="match status" value="1"/>
</dbReference>
<feature type="transmembrane region" description="Helical" evidence="1">
    <location>
        <begin position="102"/>
        <end position="125"/>
    </location>
</feature>
<dbReference type="InterPro" id="IPR000160">
    <property type="entry name" value="GGDEF_dom"/>
</dbReference>
<dbReference type="Pfam" id="PF00990">
    <property type="entry name" value="GGDEF"/>
    <property type="match status" value="1"/>
</dbReference>
<dbReference type="CDD" id="cd01949">
    <property type="entry name" value="GGDEF"/>
    <property type="match status" value="1"/>
</dbReference>
<dbReference type="SMART" id="SM00267">
    <property type="entry name" value="GGDEF"/>
    <property type="match status" value="1"/>
</dbReference>
<protein>
    <submittedName>
        <fullName evidence="3">Diguanylate cyclase (GGDEF)-like protein</fullName>
    </submittedName>
</protein>
<dbReference type="SUPFAM" id="SSF55073">
    <property type="entry name" value="Nucleotide cyclase"/>
    <property type="match status" value="1"/>
</dbReference>
<dbReference type="PANTHER" id="PTHR45138:SF9">
    <property type="entry name" value="DIGUANYLATE CYCLASE DGCM-RELATED"/>
    <property type="match status" value="1"/>
</dbReference>
<evidence type="ECO:0000313" key="3">
    <source>
        <dbReference type="EMBL" id="PRX49312.1"/>
    </source>
</evidence>
<keyword evidence="1" id="KW-1133">Transmembrane helix</keyword>
<feature type="domain" description="GGDEF" evidence="2">
    <location>
        <begin position="296"/>
        <end position="435"/>
    </location>
</feature>
<keyword evidence="1" id="KW-0812">Transmembrane</keyword>
<evidence type="ECO:0000313" key="4">
    <source>
        <dbReference type="Proteomes" id="UP000238362"/>
    </source>
</evidence>
<dbReference type="GO" id="GO:0052621">
    <property type="term" value="F:diguanylate cyclase activity"/>
    <property type="evidence" value="ECO:0007669"/>
    <property type="project" value="TreeGrafter"/>
</dbReference>
<dbReference type="EMBL" id="PVNH01000003">
    <property type="protein sequence ID" value="PRX49312.1"/>
    <property type="molecule type" value="Genomic_DNA"/>
</dbReference>
<keyword evidence="1" id="KW-0472">Membrane</keyword>
<feature type="transmembrane region" description="Helical" evidence="1">
    <location>
        <begin position="137"/>
        <end position="158"/>
    </location>
</feature>
<dbReference type="Gene3D" id="3.30.70.270">
    <property type="match status" value="1"/>
</dbReference>
<dbReference type="Proteomes" id="UP000238362">
    <property type="component" value="Unassembled WGS sequence"/>
</dbReference>